<gene>
    <name evidence="3" type="ORF">SAMN04487966_103280</name>
</gene>
<feature type="compositionally biased region" description="Low complexity" evidence="1">
    <location>
        <begin position="334"/>
        <end position="343"/>
    </location>
</feature>
<sequence>MSSTVSPGPEPSADQTAVPHRQVPGPGRTAGLQLSGWAIGFLVSVAVVLIGSVVPLWPGGQNLWTLSGLFLLGVGVVAPLTAAGLEIARAAGTGQDGHEPRVGSLTTDQFSHVVSWLAFAHFFLLSVTTLNPVALVGLVGAIGMLVCSPLRFLFGGRAAAARPGRRAGTGDRLEDGSAEAGGQLPAGPETPEDIQASWQSAQAGWQPAGETGWYTATGRQQGSWSANEDASPSAAQPAPGQTAPGADAPAGPSSQAAGQPSVWEIDPHEQEVSAEQTVLRSELRTQIQDEDLESRPGTGPDLVGDSGADPDAELGMTRLSDRAAHGGAPAASLTATAPEASGGTPAGGSGAVGTAGLGGQPQQGEAISAESAEQATTPRGAEPAQYEAFWFAVGSPRQAVGPDGSPLFALEPGGWILALEDRGDEFLVQNTDGRTGVLRDLRDIERA</sequence>
<dbReference type="AlphaFoldDB" id="A0A1I7MJY9"/>
<dbReference type="STRING" id="574650.SAMN04487966_103280"/>
<reference evidence="3 4" key="1">
    <citation type="submission" date="2016-10" db="EMBL/GenBank/DDBJ databases">
        <authorList>
            <person name="de Groot N.N."/>
        </authorList>
    </citation>
    <scope>NUCLEOTIDE SEQUENCE [LARGE SCALE GENOMIC DNA]</scope>
    <source>
        <strain evidence="3 4">CGMCC 1.7054</strain>
    </source>
</reference>
<feature type="transmembrane region" description="Helical" evidence="2">
    <location>
        <begin position="63"/>
        <end position="88"/>
    </location>
</feature>
<keyword evidence="4" id="KW-1185">Reference proteome</keyword>
<feature type="compositionally biased region" description="Low complexity" evidence="1">
    <location>
        <begin position="195"/>
        <end position="209"/>
    </location>
</feature>
<name>A0A1I7MJY9_9MICC</name>
<proteinExistence type="predicted"/>
<feature type="region of interest" description="Disordered" evidence="1">
    <location>
        <begin position="162"/>
        <end position="260"/>
    </location>
</feature>
<accession>A0A1I7MJY9</accession>
<dbReference type="Proteomes" id="UP000198881">
    <property type="component" value="Unassembled WGS sequence"/>
</dbReference>
<evidence type="ECO:0000313" key="4">
    <source>
        <dbReference type="Proteomes" id="UP000198881"/>
    </source>
</evidence>
<keyword evidence="2" id="KW-1133">Transmembrane helix</keyword>
<feature type="compositionally biased region" description="Gly residues" evidence="1">
    <location>
        <begin position="344"/>
        <end position="361"/>
    </location>
</feature>
<evidence type="ECO:0000256" key="1">
    <source>
        <dbReference type="SAM" id="MobiDB-lite"/>
    </source>
</evidence>
<dbReference type="RefSeq" id="WP_143109433.1">
    <property type="nucleotide sequence ID" value="NZ_FPCG01000003.1"/>
</dbReference>
<feature type="compositionally biased region" description="Polar residues" evidence="1">
    <location>
        <begin position="362"/>
        <end position="377"/>
    </location>
</feature>
<feature type="region of interest" description="Disordered" evidence="1">
    <location>
        <begin position="285"/>
        <end position="381"/>
    </location>
</feature>
<feature type="transmembrane region" description="Helical" evidence="2">
    <location>
        <begin position="37"/>
        <end position="57"/>
    </location>
</feature>
<keyword evidence="2" id="KW-0812">Transmembrane</keyword>
<keyword evidence="2" id="KW-0472">Membrane</keyword>
<dbReference type="EMBL" id="FPCG01000003">
    <property type="protein sequence ID" value="SFV22255.1"/>
    <property type="molecule type" value="Genomic_DNA"/>
</dbReference>
<evidence type="ECO:0000313" key="3">
    <source>
        <dbReference type="EMBL" id="SFV22255.1"/>
    </source>
</evidence>
<protein>
    <submittedName>
        <fullName evidence="3">Uncharacterized protein</fullName>
    </submittedName>
</protein>
<feature type="region of interest" description="Disordered" evidence="1">
    <location>
        <begin position="1"/>
        <end position="25"/>
    </location>
</feature>
<dbReference type="OrthoDB" id="5079801at2"/>
<feature type="transmembrane region" description="Helical" evidence="2">
    <location>
        <begin position="133"/>
        <end position="154"/>
    </location>
</feature>
<feature type="compositionally biased region" description="Polar residues" evidence="1">
    <location>
        <begin position="217"/>
        <end position="228"/>
    </location>
</feature>
<evidence type="ECO:0000256" key="2">
    <source>
        <dbReference type="SAM" id="Phobius"/>
    </source>
</evidence>
<feature type="compositionally biased region" description="Low complexity" evidence="1">
    <location>
        <begin position="230"/>
        <end position="260"/>
    </location>
</feature>
<organism evidence="3 4">
    <name type="scientific">Micrococcus terreus</name>
    <dbReference type="NCBI Taxonomy" id="574650"/>
    <lineage>
        <taxon>Bacteria</taxon>
        <taxon>Bacillati</taxon>
        <taxon>Actinomycetota</taxon>
        <taxon>Actinomycetes</taxon>
        <taxon>Micrococcales</taxon>
        <taxon>Micrococcaceae</taxon>
        <taxon>Micrococcus</taxon>
    </lineage>
</organism>